<accession>A0A1Q4HNB1</accession>
<feature type="domain" description="Cupin type-2" evidence="1">
    <location>
        <begin position="55"/>
        <end position="114"/>
    </location>
</feature>
<reference evidence="2 3" key="1">
    <citation type="submission" date="2016-11" db="EMBL/GenBank/DDBJ databases">
        <title>Genome sequences of unsequenced Mycobacteria.</title>
        <authorList>
            <person name="Greninger A.L."/>
            <person name="Fang F."/>
            <person name="Jerome K.R."/>
        </authorList>
    </citation>
    <scope>NUCLEOTIDE SEQUENCE [LARGE SCALE GENOMIC DNA]</scope>
    <source>
        <strain evidence="2 3">M11</strain>
    </source>
</reference>
<gene>
    <name evidence="2" type="ORF">BRW65_24345</name>
</gene>
<organism evidence="2 3">
    <name type="scientific">Mycobacterium paraffinicum</name>
    <dbReference type="NCBI Taxonomy" id="53378"/>
    <lineage>
        <taxon>Bacteria</taxon>
        <taxon>Bacillati</taxon>
        <taxon>Actinomycetota</taxon>
        <taxon>Actinomycetes</taxon>
        <taxon>Mycobacteriales</taxon>
        <taxon>Mycobacteriaceae</taxon>
        <taxon>Mycobacterium</taxon>
    </lineage>
</organism>
<dbReference type="EMBL" id="MPNT01000031">
    <property type="protein sequence ID" value="OJZ69010.1"/>
    <property type="molecule type" value="Genomic_DNA"/>
</dbReference>
<dbReference type="SUPFAM" id="SSF51182">
    <property type="entry name" value="RmlC-like cupins"/>
    <property type="match status" value="1"/>
</dbReference>
<dbReference type="Pfam" id="PF07883">
    <property type="entry name" value="Cupin_2"/>
    <property type="match status" value="1"/>
</dbReference>
<dbReference type="CDD" id="cd02208">
    <property type="entry name" value="cupin_RmlC-like"/>
    <property type="match status" value="1"/>
</dbReference>
<dbReference type="Gene3D" id="2.60.120.10">
    <property type="entry name" value="Jelly Rolls"/>
    <property type="match status" value="1"/>
</dbReference>
<dbReference type="STRING" id="53378.BRW65_24345"/>
<sequence>MSAEYIPQTDNKRQIFDVFHEFRQLPETSDSMLTDVYFSDFPEASSRIFRIYRTLPLHYHNDCDEFLYVISGEGVFHLAGEESNAGPGTFLRFARRQVHGFPTITNHPFVVLSVDVPRRHPADIVFVDPADGDAKAFMARNNQ</sequence>
<comment type="caution">
    <text evidence="2">The sequence shown here is derived from an EMBL/GenBank/DDBJ whole genome shotgun (WGS) entry which is preliminary data.</text>
</comment>
<dbReference type="InterPro" id="IPR011051">
    <property type="entry name" value="RmlC_Cupin_sf"/>
</dbReference>
<protein>
    <recommendedName>
        <fullName evidence="1">Cupin type-2 domain-containing protein</fullName>
    </recommendedName>
</protein>
<dbReference type="InterPro" id="IPR013096">
    <property type="entry name" value="Cupin_2"/>
</dbReference>
<dbReference type="Proteomes" id="UP000186438">
    <property type="component" value="Unassembled WGS sequence"/>
</dbReference>
<evidence type="ECO:0000313" key="2">
    <source>
        <dbReference type="EMBL" id="OJZ69010.1"/>
    </source>
</evidence>
<dbReference type="OrthoDB" id="9798709at2"/>
<proteinExistence type="predicted"/>
<dbReference type="InterPro" id="IPR014710">
    <property type="entry name" value="RmlC-like_jellyroll"/>
</dbReference>
<name>A0A1Q4HNB1_9MYCO</name>
<keyword evidence="3" id="KW-1185">Reference proteome</keyword>
<evidence type="ECO:0000313" key="3">
    <source>
        <dbReference type="Proteomes" id="UP000186438"/>
    </source>
</evidence>
<evidence type="ECO:0000259" key="1">
    <source>
        <dbReference type="Pfam" id="PF07883"/>
    </source>
</evidence>
<dbReference type="AlphaFoldDB" id="A0A1Q4HNB1"/>